<organism evidence="3 4">
    <name type="scientific">Panacagrimonas perspica</name>
    <dbReference type="NCBI Taxonomy" id="381431"/>
    <lineage>
        <taxon>Bacteria</taxon>
        <taxon>Pseudomonadati</taxon>
        <taxon>Pseudomonadota</taxon>
        <taxon>Gammaproteobacteria</taxon>
        <taxon>Nevskiales</taxon>
        <taxon>Nevskiaceae</taxon>
        <taxon>Panacagrimonas</taxon>
    </lineage>
</organism>
<feature type="region of interest" description="Disordered" evidence="1">
    <location>
        <begin position="70"/>
        <end position="92"/>
    </location>
</feature>
<protein>
    <recommendedName>
        <fullName evidence="5">Secreted protein</fullName>
    </recommendedName>
</protein>
<evidence type="ECO:0000256" key="1">
    <source>
        <dbReference type="SAM" id="MobiDB-lite"/>
    </source>
</evidence>
<reference evidence="3 4" key="1">
    <citation type="submission" date="2019-03" db="EMBL/GenBank/DDBJ databases">
        <title>Genomic Encyclopedia of Type Strains, Phase IV (KMG-IV): sequencing the most valuable type-strain genomes for metagenomic binning, comparative biology and taxonomic classification.</title>
        <authorList>
            <person name="Goeker M."/>
        </authorList>
    </citation>
    <scope>NUCLEOTIDE SEQUENCE [LARGE SCALE GENOMIC DNA]</scope>
    <source>
        <strain evidence="3 4">DSM 26377</strain>
    </source>
</reference>
<name>A0A4R7PFH9_9GAMM</name>
<evidence type="ECO:0000256" key="2">
    <source>
        <dbReference type="SAM" id="SignalP"/>
    </source>
</evidence>
<sequence length="92" mass="8729">MSSNFLKSVAFLAMTMAGTAAMAQTDGGATTGGVSLSGNLGGLNSDFAGGTAAGSNTGKTGGLISSIDKAMGGSGGEKKQDTTAGCGKLKCD</sequence>
<feature type="chain" id="PRO_5030099631" description="Secreted protein" evidence="2">
    <location>
        <begin position="24"/>
        <end position="92"/>
    </location>
</feature>
<keyword evidence="4" id="KW-1185">Reference proteome</keyword>
<dbReference type="Proteomes" id="UP000295341">
    <property type="component" value="Unassembled WGS sequence"/>
</dbReference>
<evidence type="ECO:0000313" key="4">
    <source>
        <dbReference type="Proteomes" id="UP000295341"/>
    </source>
</evidence>
<proteinExistence type="predicted"/>
<gene>
    <name evidence="3" type="ORF">DFR24_2297</name>
</gene>
<dbReference type="AlphaFoldDB" id="A0A4R7PFH9"/>
<evidence type="ECO:0008006" key="5">
    <source>
        <dbReference type="Google" id="ProtNLM"/>
    </source>
</evidence>
<accession>A0A4R7PFH9</accession>
<comment type="caution">
    <text evidence="3">The sequence shown here is derived from an EMBL/GenBank/DDBJ whole genome shotgun (WGS) entry which is preliminary data.</text>
</comment>
<keyword evidence="2" id="KW-0732">Signal</keyword>
<evidence type="ECO:0000313" key="3">
    <source>
        <dbReference type="EMBL" id="TDU32887.1"/>
    </source>
</evidence>
<dbReference type="RefSeq" id="WP_133881363.1">
    <property type="nucleotide sequence ID" value="NZ_MWIN01000036.1"/>
</dbReference>
<dbReference type="EMBL" id="SOBT01000008">
    <property type="protein sequence ID" value="TDU32887.1"/>
    <property type="molecule type" value="Genomic_DNA"/>
</dbReference>
<feature type="signal peptide" evidence="2">
    <location>
        <begin position="1"/>
        <end position="23"/>
    </location>
</feature>